<dbReference type="Pfam" id="PF04314">
    <property type="entry name" value="PCuAC"/>
    <property type="match status" value="1"/>
</dbReference>
<name>A0A511BNX4_9PROT</name>
<dbReference type="InterPro" id="IPR007410">
    <property type="entry name" value="LpqE-like"/>
</dbReference>
<keyword evidence="1" id="KW-0732">Signal</keyword>
<dbReference type="PANTHER" id="PTHR36302">
    <property type="entry name" value="BLR7088 PROTEIN"/>
    <property type="match status" value="1"/>
</dbReference>
<dbReference type="Proteomes" id="UP000321405">
    <property type="component" value="Unassembled WGS sequence"/>
</dbReference>
<evidence type="ECO:0000313" key="3">
    <source>
        <dbReference type="Proteomes" id="UP000321405"/>
    </source>
</evidence>
<dbReference type="PANTHER" id="PTHR36302:SF1">
    <property type="entry name" value="COPPER CHAPERONE PCU(A)C"/>
    <property type="match status" value="1"/>
</dbReference>
<keyword evidence="3" id="KW-1185">Reference proteome</keyword>
<comment type="caution">
    <text evidence="2">The sequence shown here is derived from an EMBL/GenBank/DDBJ whole genome shotgun (WGS) entry which is preliminary data.</text>
</comment>
<dbReference type="InterPro" id="IPR058248">
    <property type="entry name" value="Lxx211020-like"/>
</dbReference>
<evidence type="ECO:0008006" key="4">
    <source>
        <dbReference type="Google" id="ProtNLM"/>
    </source>
</evidence>
<protein>
    <recommendedName>
        <fullName evidence="4">Copper chaperone PCu(A)C</fullName>
    </recommendedName>
</protein>
<organism evidence="2 3">
    <name type="scientific">Swaminathania salitolerans</name>
    <dbReference type="NCBI Taxonomy" id="182838"/>
    <lineage>
        <taxon>Bacteria</taxon>
        <taxon>Pseudomonadati</taxon>
        <taxon>Pseudomonadota</taxon>
        <taxon>Alphaproteobacteria</taxon>
        <taxon>Acetobacterales</taxon>
        <taxon>Acetobacteraceae</taxon>
        <taxon>Swaminathania</taxon>
    </lineage>
</organism>
<dbReference type="InterPro" id="IPR036182">
    <property type="entry name" value="PCuAC_sf"/>
</dbReference>
<gene>
    <name evidence="2" type="ORF">SSA02_11930</name>
</gene>
<dbReference type="AlphaFoldDB" id="A0A511BNX4"/>
<evidence type="ECO:0000313" key="2">
    <source>
        <dbReference type="EMBL" id="GEL02030.1"/>
    </source>
</evidence>
<dbReference type="Gene3D" id="2.60.40.1890">
    <property type="entry name" value="PCu(A)C copper chaperone"/>
    <property type="match status" value="1"/>
</dbReference>
<dbReference type="SUPFAM" id="SSF110087">
    <property type="entry name" value="DR1885-like metal-binding protein"/>
    <property type="match status" value="1"/>
</dbReference>
<accession>A0A511BNX4</accession>
<proteinExistence type="predicted"/>
<feature type="chain" id="PRO_5022058529" description="Copper chaperone PCu(A)C" evidence="1">
    <location>
        <begin position="29"/>
        <end position="162"/>
    </location>
</feature>
<evidence type="ECO:0000256" key="1">
    <source>
        <dbReference type="SAM" id="SignalP"/>
    </source>
</evidence>
<dbReference type="EMBL" id="BJVC01000002">
    <property type="protein sequence ID" value="GEL02030.1"/>
    <property type="molecule type" value="Genomic_DNA"/>
</dbReference>
<sequence>MKRVQAILALSLAVCVAAPFAAASQAFAQTTDADIPGQKNASHDITIDGWMRRSKHIHGLAAAYFTIRNTSSEPHLISGVSSTDCTDIDAYHSEQEMNERTASLFSHFTIPGNMTMVFPEGGYHLICKDFPDSVKPGDSVPITFSFLGGSRKTVTFKLRDRS</sequence>
<reference evidence="2 3" key="1">
    <citation type="submission" date="2019-07" db="EMBL/GenBank/DDBJ databases">
        <title>Whole genome shotgun sequence of Swaminathania salitolerans NBRC 104436.</title>
        <authorList>
            <person name="Hosoyama A."/>
            <person name="Uohara A."/>
            <person name="Ohji S."/>
            <person name="Ichikawa N."/>
        </authorList>
    </citation>
    <scope>NUCLEOTIDE SEQUENCE [LARGE SCALE GENOMIC DNA]</scope>
    <source>
        <strain evidence="2 3">NBRC 104436</strain>
    </source>
</reference>
<feature type="signal peptide" evidence="1">
    <location>
        <begin position="1"/>
        <end position="28"/>
    </location>
</feature>